<dbReference type="AlphaFoldDB" id="A0A0A6U9I0"/>
<dbReference type="InterPro" id="IPR017520">
    <property type="entry name" value="CHP03086"/>
</dbReference>
<evidence type="ECO:0000313" key="2">
    <source>
        <dbReference type="EMBL" id="KHD72046.1"/>
    </source>
</evidence>
<comment type="caution">
    <text evidence="2">The sequence shown here is derived from an EMBL/GenBank/DDBJ whole genome shotgun (WGS) entry which is preliminary data.</text>
</comment>
<organism evidence="2 3">
    <name type="scientific">Actinoplanes utahensis</name>
    <dbReference type="NCBI Taxonomy" id="1869"/>
    <lineage>
        <taxon>Bacteria</taxon>
        <taxon>Bacillati</taxon>
        <taxon>Actinomycetota</taxon>
        <taxon>Actinomycetes</taxon>
        <taxon>Micromonosporales</taxon>
        <taxon>Micromonosporaceae</taxon>
        <taxon>Actinoplanes</taxon>
    </lineage>
</organism>
<dbReference type="EMBL" id="JRTT01000141">
    <property type="protein sequence ID" value="KHD72046.1"/>
    <property type="molecule type" value="Genomic_DNA"/>
</dbReference>
<dbReference type="InterPro" id="IPR024344">
    <property type="entry name" value="MDMPI_metal-binding"/>
</dbReference>
<gene>
    <name evidence="2" type="ORF">MB27_42495</name>
</gene>
<dbReference type="InterPro" id="IPR034660">
    <property type="entry name" value="DinB/YfiT-like"/>
</dbReference>
<dbReference type="NCBIfam" id="TIGR03083">
    <property type="entry name" value="maleylpyruvate isomerase family mycothiol-dependent enzyme"/>
    <property type="match status" value="1"/>
</dbReference>
<reference evidence="2 3" key="1">
    <citation type="submission" date="2014-10" db="EMBL/GenBank/DDBJ databases">
        <title>Draft genome sequence of Actinoplanes utahensis NRRL 12052.</title>
        <authorList>
            <person name="Velasco-Bucheli B."/>
            <person name="del Cerro C."/>
            <person name="Hormigo D."/>
            <person name="Garcia J.L."/>
            <person name="Acebal C."/>
            <person name="Arroyo M."/>
            <person name="de la Mata I."/>
        </authorList>
    </citation>
    <scope>NUCLEOTIDE SEQUENCE [LARGE SCALE GENOMIC DNA]</scope>
    <source>
        <strain evidence="2 3">NRRL 12052</strain>
    </source>
</reference>
<dbReference type="Proteomes" id="UP000054537">
    <property type="component" value="Unassembled WGS sequence"/>
</dbReference>
<sequence length="192" mass="20104">MEPTRAVLHDTVTLIDKVTDVDLRLPTPCAGWDLAMLLGHMTAQHHGFAAAARGSGGDLAVWAQAPAGADAADRYREAVADVLAAFSVGDVFERPFHLAEFDATVPGRMAVGMHLVDYVVHGWDVAHTLGAGFRPGAEAVTAALEVARSVPDGADRLAPGAPFAPAHPVPVDADPLTEILLLLGRDPSRRPG</sequence>
<name>A0A0A6U9I0_ACTUT</name>
<dbReference type="Pfam" id="PF11716">
    <property type="entry name" value="MDMPI_N"/>
    <property type="match status" value="1"/>
</dbReference>
<proteinExistence type="predicted"/>
<dbReference type="InterPro" id="IPR017517">
    <property type="entry name" value="Maleyloyr_isom"/>
</dbReference>
<dbReference type="NCBIfam" id="TIGR03086">
    <property type="entry name" value="TIGR03086 family metal-binding protein"/>
    <property type="match status" value="1"/>
</dbReference>
<dbReference type="eggNOG" id="COG1576">
    <property type="taxonomic scope" value="Bacteria"/>
</dbReference>
<dbReference type="STRING" id="1869.MB27_42495"/>
<accession>A0A0A6U9I0</accession>
<dbReference type="SUPFAM" id="SSF109854">
    <property type="entry name" value="DinB/YfiT-like putative metalloenzymes"/>
    <property type="match status" value="1"/>
</dbReference>
<dbReference type="Gene3D" id="1.20.120.450">
    <property type="entry name" value="dinb family like domain"/>
    <property type="match status" value="1"/>
</dbReference>
<keyword evidence="3" id="KW-1185">Reference proteome</keyword>
<feature type="domain" description="Mycothiol-dependent maleylpyruvate isomerase metal-binding" evidence="1">
    <location>
        <begin position="5"/>
        <end position="126"/>
    </location>
</feature>
<dbReference type="GO" id="GO:0046872">
    <property type="term" value="F:metal ion binding"/>
    <property type="evidence" value="ECO:0007669"/>
    <property type="project" value="InterPro"/>
</dbReference>
<protein>
    <recommendedName>
        <fullName evidence="1">Mycothiol-dependent maleylpyruvate isomerase metal-binding domain-containing protein</fullName>
    </recommendedName>
</protein>
<evidence type="ECO:0000259" key="1">
    <source>
        <dbReference type="Pfam" id="PF11716"/>
    </source>
</evidence>
<evidence type="ECO:0000313" key="3">
    <source>
        <dbReference type="Proteomes" id="UP000054537"/>
    </source>
</evidence>